<dbReference type="SUPFAM" id="SSF75169">
    <property type="entry name" value="DsrEFH-like"/>
    <property type="match status" value="1"/>
</dbReference>
<dbReference type="RefSeq" id="WP_035593862.1">
    <property type="nucleotide sequence ID" value="NZ_ARYM01000002.1"/>
</dbReference>
<dbReference type="STRING" id="1280954.HPO_01947"/>
<dbReference type="Gene3D" id="3.40.1260.10">
    <property type="entry name" value="DsrEFH-like"/>
    <property type="match status" value="1"/>
</dbReference>
<dbReference type="Pfam" id="PF02635">
    <property type="entry name" value="DsrE"/>
    <property type="match status" value="1"/>
</dbReference>
<gene>
    <name evidence="2" type="ORF">HPO_01947</name>
</gene>
<dbReference type="InterPro" id="IPR003787">
    <property type="entry name" value="Sulphur_relay_DsrE/F-like"/>
</dbReference>
<dbReference type="PANTHER" id="PTHR37691:SF1">
    <property type="entry name" value="BLR3518 PROTEIN"/>
    <property type="match status" value="1"/>
</dbReference>
<comment type="caution">
    <text evidence="2">The sequence shown here is derived from an EMBL/GenBank/DDBJ whole genome shotgun (WGS) entry which is preliminary data.</text>
</comment>
<reference evidence="2 3" key="1">
    <citation type="journal article" date="2014" name="Antonie Van Leeuwenhoek">
        <title>Hyphomonas beringensis sp. nov. and Hyphomonas chukchiensis sp. nov., isolated from surface seawater of the Bering Sea and Chukchi Sea.</title>
        <authorList>
            <person name="Li C."/>
            <person name="Lai Q."/>
            <person name="Li G."/>
            <person name="Dong C."/>
            <person name="Wang J."/>
            <person name="Liao Y."/>
            <person name="Shao Z."/>
        </authorList>
    </citation>
    <scope>NUCLEOTIDE SEQUENCE [LARGE SCALE GENOMIC DNA]</scope>
    <source>
        <strain evidence="2 3">PS728</strain>
    </source>
</reference>
<evidence type="ECO:0000256" key="1">
    <source>
        <dbReference type="SAM" id="SignalP"/>
    </source>
</evidence>
<protein>
    <submittedName>
        <fullName evidence="2">Uncharacterized protein</fullName>
    </submittedName>
</protein>
<organism evidence="2 3">
    <name type="scientific">Hyphomonas polymorpha PS728</name>
    <dbReference type="NCBI Taxonomy" id="1280954"/>
    <lineage>
        <taxon>Bacteria</taxon>
        <taxon>Pseudomonadati</taxon>
        <taxon>Pseudomonadota</taxon>
        <taxon>Alphaproteobacteria</taxon>
        <taxon>Hyphomonadales</taxon>
        <taxon>Hyphomonadaceae</taxon>
        <taxon>Hyphomonas</taxon>
    </lineage>
</organism>
<feature type="chain" id="PRO_5001615215" evidence="1">
    <location>
        <begin position="22"/>
        <end position="175"/>
    </location>
</feature>
<dbReference type="PANTHER" id="PTHR37691">
    <property type="entry name" value="BLR3518 PROTEIN"/>
    <property type="match status" value="1"/>
</dbReference>
<accession>A0A062VCD1</accession>
<dbReference type="InterPro" id="IPR027396">
    <property type="entry name" value="DsrEFH-like"/>
</dbReference>
<keyword evidence="1" id="KW-0732">Signal</keyword>
<evidence type="ECO:0000313" key="3">
    <source>
        <dbReference type="Proteomes" id="UP000027100"/>
    </source>
</evidence>
<dbReference type="eggNOG" id="COG1416">
    <property type="taxonomic scope" value="Bacteria"/>
</dbReference>
<sequence>MRRTLALLPVLFALAAVPALAGPEDFRAGTVIPGYGKFAPVADPTLTPETEFRIAYDVAAGAEPGKANAALDRVARFLNMAAAAGVPAENVALAVVVHGPATNDLRKVMKDGSPNPSAPLVEALLANGVSIILCGQAGVMHDAAPEDLVEGVTVSLSAMTAHAQLQQQGYTLNPF</sequence>
<dbReference type="PATRIC" id="fig|1280954.3.peg.399"/>
<feature type="signal peptide" evidence="1">
    <location>
        <begin position="1"/>
        <end position="21"/>
    </location>
</feature>
<dbReference type="AlphaFoldDB" id="A0A062VCD1"/>
<evidence type="ECO:0000313" key="2">
    <source>
        <dbReference type="EMBL" id="KDA00137.1"/>
    </source>
</evidence>
<keyword evidence="3" id="KW-1185">Reference proteome</keyword>
<proteinExistence type="predicted"/>
<name>A0A062VCD1_9PROT</name>
<dbReference type="Proteomes" id="UP000027100">
    <property type="component" value="Unassembled WGS sequence"/>
</dbReference>
<dbReference type="EMBL" id="ARYM01000002">
    <property type="protein sequence ID" value="KDA00137.1"/>
    <property type="molecule type" value="Genomic_DNA"/>
</dbReference>
<dbReference type="OrthoDB" id="7206705at2"/>